<reference evidence="8 9" key="1">
    <citation type="submission" date="2019-07" db="EMBL/GenBank/DDBJ databases">
        <title>Draft genome sequences of 15 bacterial species constituting the stable defined intestinal microbiota of the GM15 gnotobiotic mouse model.</title>
        <authorList>
            <person name="Elie C."/>
            <person name="Mathieu A."/>
            <person name="Saliou A."/>
            <person name="Darnaud M."/>
            <person name="Leulier F."/>
            <person name="Tamellini A."/>
        </authorList>
    </citation>
    <scope>NUCLEOTIDE SEQUENCE [LARGE SCALE GENOMIC DNA]</scope>
    <source>
        <strain evidence="9">ASF 502</strain>
    </source>
</reference>
<evidence type="ECO:0000259" key="7">
    <source>
        <dbReference type="Pfam" id="PF13480"/>
    </source>
</evidence>
<evidence type="ECO:0000256" key="6">
    <source>
        <dbReference type="ARBA" id="ARBA00023316"/>
    </source>
</evidence>
<comment type="caution">
    <text evidence="8">The sequence shown here is derived from an EMBL/GenBank/DDBJ whole genome shotgun (WGS) entry which is preliminary data.</text>
</comment>
<evidence type="ECO:0000256" key="5">
    <source>
        <dbReference type="ARBA" id="ARBA00023315"/>
    </source>
</evidence>
<protein>
    <submittedName>
        <fullName evidence="8">GNAT family N-acetyltransferase</fullName>
    </submittedName>
</protein>
<keyword evidence="2" id="KW-0808">Transferase</keyword>
<dbReference type="PANTHER" id="PTHR36174">
    <property type="entry name" value="LIPID II:GLYCINE GLYCYLTRANSFERASE"/>
    <property type="match status" value="1"/>
</dbReference>
<name>A0A9X5C5T1_9FIRM</name>
<dbReference type="EMBL" id="VIRB01000036">
    <property type="protein sequence ID" value="NDO68165.1"/>
    <property type="molecule type" value="Genomic_DNA"/>
</dbReference>
<dbReference type="GO" id="GO:0009252">
    <property type="term" value="P:peptidoglycan biosynthetic process"/>
    <property type="evidence" value="ECO:0007669"/>
    <property type="project" value="UniProtKB-KW"/>
</dbReference>
<dbReference type="PROSITE" id="PS51191">
    <property type="entry name" value="FEMABX"/>
    <property type="match status" value="1"/>
</dbReference>
<dbReference type="AlphaFoldDB" id="A0A9X5C5T1"/>
<evidence type="ECO:0000256" key="4">
    <source>
        <dbReference type="ARBA" id="ARBA00022984"/>
    </source>
</evidence>
<evidence type="ECO:0000256" key="1">
    <source>
        <dbReference type="ARBA" id="ARBA00009943"/>
    </source>
</evidence>
<comment type="similarity">
    <text evidence="1">Belongs to the FemABX family.</text>
</comment>
<dbReference type="Pfam" id="PF13480">
    <property type="entry name" value="Acetyltransf_6"/>
    <property type="match status" value="1"/>
</dbReference>
<dbReference type="InterPro" id="IPR016181">
    <property type="entry name" value="Acyl_CoA_acyltransferase"/>
</dbReference>
<dbReference type="InterPro" id="IPR038740">
    <property type="entry name" value="BioF2-like_GNAT_dom"/>
</dbReference>
<evidence type="ECO:0000256" key="3">
    <source>
        <dbReference type="ARBA" id="ARBA00022960"/>
    </source>
</evidence>
<dbReference type="InterPro" id="IPR050644">
    <property type="entry name" value="PG_Glycine_Bridge_Synth"/>
</dbReference>
<dbReference type="InterPro" id="IPR003447">
    <property type="entry name" value="FEMABX"/>
</dbReference>
<dbReference type="OrthoDB" id="9785911at2"/>
<keyword evidence="4" id="KW-0573">Peptidoglycan synthesis</keyword>
<sequence length="344" mass="41032">MIKEIVIENHKEWDSIVHSFEDYEVFYLSGYSEAFMKKSPKNGTPVLLLYEEGEERAINVVFKRDVAFDEKISEAVEKNRYFDLITPYGYGGFWGCISDWNMLNQEYTKYCVDNHYVCEFVRFELFTDYYKHYDGEVETRTHNVVRSLEIPLDEMWMDFKQKVRKNVKKANNYNLNCIIENTDEHLEDFLRIYYGTMDRTNAEDEYYFSRSFFEDLNGMKENIAYFHVVYEGKIISSELVIYGGENAYSYLGGTDKDYFDVRPNDFLKYEIIKWAKDKGLRNFVLGGGYGADDGIYQYKLCLAPHGEKNFYIGRKIFDRKTYDKLVSFRSRETLNQKYFPLYRS</sequence>
<dbReference type="GO" id="GO:0071555">
    <property type="term" value="P:cell wall organization"/>
    <property type="evidence" value="ECO:0007669"/>
    <property type="project" value="UniProtKB-KW"/>
</dbReference>
<organism evidence="8 9">
    <name type="scientific">Schaedlerella arabinosiphila</name>
    <dbReference type="NCBI Taxonomy" id="2044587"/>
    <lineage>
        <taxon>Bacteria</taxon>
        <taxon>Bacillati</taxon>
        <taxon>Bacillota</taxon>
        <taxon>Clostridia</taxon>
        <taxon>Lachnospirales</taxon>
        <taxon>Lachnospiraceae</taxon>
        <taxon>Schaedlerella</taxon>
    </lineage>
</organism>
<evidence type="ECO:0000313" key="9">
    <source>
        <dbReference type="Proteomes" id="UP000474104"/>
    </source>
</evidence>
<dbReference type="GO" id="GO:0008360">
    <property type="term" value="P:regulation of cell shape"/>
    <property type="evidence" value="ECO:0007669"/>
    <property type="project" value="UniProtKB-KW"/>
</dbReference>
<dbReference type="Gene3D" id="3.40.630.30">
    <property type="match status" value="1"/>
</dbReference>
<accession>A0A9X5C5T1</accession>
<keyword evidence="5" id="KW-0012">Acyltransferase</keyword>
<keyword evidence="3" id="KW-0133">Cell shape</keyword>
<dbReference type="RefSeq" id="WP_004070330.1">
    <property type="nucleotide sequence ID" value="NZ_VIRB01000036.1"/>
</dbReference>
<evidence type="ECO:0000256" key="2">
    <source>
        <dbReference type="ARBA" id="ARBA00022679"/>
    </source>
</evidence>
<dbReference type="Proteomes" id="UP000474104">
    <property type="component" value="Unassembled WGS sequence"/>
</dbReference>
<dbReference type="PANTHER" id="PTHR36174:SF1">
    <property type="entry name" value="LIPID II:GLYCINE GLYCYLTRANSFERASE"/>
    <property type="match status" value="1"/>
</dbReference>
<dbReference type="SUPFAM" id="SSF55729">
    <property type="entry name" value="Acyl-CoA N-acyltransferases (Nat)"/>
    <property type="match status" value="1"/>
</dbReference>
<gene>
    <name evidence="8" type="ORF">FMM80_05345</name>
</gene>
<keyword evidence="6" id="KW-0961">Cell wall biogenesis/degradation</keyword>
<dbReference type="GO" id="GO:0016755">
    <property type="term" value="F:aminoacyltransferase activity"/>
    <property type="evidence" value="ECO:0007669"/>
    <property type="project" value="InterPro"/>
</dbReference>
<proteinExistence type="inferred from homology"/>
<feature type="domain" description="BioF2-like acetyltransferase" evidence="7">
    <location>
        <begin position="159"/>
        <end position="299"/>
    </location>
</feature>
<evidence type="ECO:0000313" key="8">
    <source>
        <dbReference type="EMBL" id="NDO68165.1"/>
    </source>
</evidence>